<evidence type="ECO:0000313" key="2">
    <source>
        <dbReference type="EMBL" id="KIZ02187.1"/>
    </source>
</evidence>
<dbReference type="GeneID" id="25738649"/>
<gene>
    <name evidence="2" type="ORF">MNEG_5772</name>
</gene>
<dbReference type="KEGG" id="mng:MNEG_5772"/>
<accession>A0A0D2MNW7</accession>
<evidence type="ECO:0000313" key="3">
    <source>
        <dbReference type="Proteomes" id="UP000054498"/>
    </source>
</evidence>
<organism evidence="2 3">
    <name type="scientific">Monoraphidium neglectum</name>
    <dbReference type="NCBI Taxonomy" id="145388"/>
    <lineage>
        <taxon>Eukaryota</taxon>
        <taxon>Viridiplantae</taxon>
        <taxon>Chlorophyta</taxon>
        <taxon>core chlorophytes</taxon>
        <taxon>Chlorophyceae</taxon>
        <taxon>CS clade</taxon>
        <taxon>Sphaeropleales</taxon>
        <taxon>Selenastraceae</taxon>
        <taxon>Monoraphidium</taxon>
    </lineage>
</organism>
<evidence type="ECO:0000256" key="1">
    <source>
        <dbReference type="SAM" id="Phobius"/>
    </source>
</evidence>
<keyword evidence="3" id="KW-1185">Reference proteome</keyword>
<dbReference type="RefSeq" id="XP_013901206.1">
    <property type="nucleotide sequence ID" value="XM_014045752.1"/>
</dbReference>
<feature type="transmembrane region" description="Helical" evidence="1">
    <location>
        <begin position="20"/>
        <end position="43"/>
    </location>
</feature>
<protein>
    <submittedName>
        <fullName evidence="2">Uncharacterized protein</fullName>
    </submittedName>
</protein>
<keyword evidence="1" id="KW-1133">Transmembrane helix</keyword>
<keyword evidence="1" id="KW-0472">Membrane</keyword>
<dbReference type="AlphaFoldDB" id="A0A0D2MNW7"/>
<dbReference type="STRING" id="145388.A0A0D2MNW7"/>
<dbReference type="Proteomes" id="UP000054498">
    <property type="component" value="Unassembled WGS sequence"/>
</dbReference>
<reference evidence="2 3" key="1">
    <citation type="journal article" date="2013" name="BMC Genomics">
        <title>Reconstruction of the lipid metabolism for the microalga Monoraphidium neglectum from its genome sequence reveals characteristics suitable for biofuel production.</title>
        <authorList>
            <person name="Bogen C."/>
            <person name="Al-Dilaimi A."/>
            <person name="Albersmeier A."/>
            <person name="Wichmann J."/>
            <person name="Grundmann M."/>
            <person name="Rupp O."/>
            <person name="Lauersen K.J."/>
            <person name="Blifernez-Klassen O."/>
            <person name="Kalinowski J."/>
            <person name="Goesmann A."/>
            <person name="Mussgnug J.H."/>
            <person name="Kruse O."/>
        </authorList>
    </citation>
    <scope>NUCLEOTIDE SEQUENCE [LARGE SCALE GENOMIC DNA]</scope>
    <source>
        <strain evidence="2 3">SAG 48.87</strain>
    </source>
</reference>
<proteinExistence type="predicted"/>
<sequence length="140" mass="16264">MAAKSSAETFFAWGSRHGNFILRAVIIGISTLAGAMYLTGYVYDLETERRLRDKDLAHQRELHDRDAAFERELRDRYPARQREVLERDLEHERELRMARQQNAELHLKAQLFDAIHREGYEAAARLLQSIQAASTRPPTD</sequence>
<keyword evidence="1" id="KW-0812">Transmembrane</keyword>
<name>A0A0D2MNW7_9CHLO</name>
<dbReference type="EMBL" id="KK101101">
    <property type="protein sequence ID" value="KIZ02187.1"/>
    <property type="molecule type" value="Genomic_DNA"/>
</dbReference>